<evidence type="ECO:0000256" key="4">
    <source>
        <dbReference type="ARBA" id="ARBA00022989"/>
    </source>
</evidence>
<dbReference type="InterPro" id="IPR046964">
    <property type="entry name" value="RTN1-4"/>
</dbReference>
<evidence type="ECO:0000259" key="7">
    <source>
        <dbReference type="PROSITE" id="PS50845"/>
    </source>
</evidence>
<evidence type="ECO:0000256" key="5">
    <source>
        <dbReference type="ARBA" id="ARBA00023136"/>
    </source>
</evidence>
<keyword evidence="4 6" id="KW-1133">Transmembrane helix</keyword>
<evidence type="ECO:0000256" key="3">
    <source>
        <dbReference type="ARBA" id="ARBA00022824"/>
    </source>
</evidence>
<dbReference type="GO" id="GO:0030424">
    <property type="term" value="C:axon"/>
    <property type="evidence" value="ECO:0007669"/>
    <property type="project" value="TreeGrafter"/>
</dbReference>
<dbReference type="AlphaFoldDB" id="A0A914DI41"/>
<sequence>MSKLGAIGRHFTSLLSFLLRITLKLLWNVALVVSVGITVYTIGDYTWRIIKERKPVLDIIYWRDPKKSGVALALILLALILFAKFSFISLLAYTSLAVLGGTLGFRIFKLVEGRVKNTDGSNPFKPYLEQEVTVPQDRVHAQVDVLVEHAQLVATQLRRLFLVEHLVDSVKFALLLWTLTYVGAWFSGLALIIIFVLGVFSIPKFYEVYKEPVDHYLDLARENVEKVNHIIEEKVPFLKRQQEVKKEQ</sequence>
<comment type="subcellular location">
    <subcellularLocation>
        <location evidence="1 6">Endoplasmic reticulum membrane</location>
        <topology evidence="1 6">Multi-pass membrane protein</topology>
    </subcellularLocation>
</comment>
<protein>
    <recommendedName>
        <fullName evidence="6">Reticulon-like protein</fullName>
    </recommendedName>
</protein>
<keyword evidence="2 6" id="KW-0812">Transmembrane</keyword>
<keyword evidence="3 6" id="KW-0256">Endoplasmic reticulum</keyword>
<dbReference type="PROSITE" id="PS50845">
    <property type="entry name" value="RETICULON"/>
    <property type="match status" value="1"/>
</dbReference>
<keyword evidence="5 6" id="KW-0472">Membrane</keyword>
<organism evidence="8 9">
    <name type="scientific">Acrobeloides nanus</name>
    <dbReference type="NCBI Taxonomy" id="290746"/>
    <lineage>
        <taxon>Eukaryota</taxon>
        <taxon>Metazoa</taxon>
        <taxon>Ecdysozoa</taxon>
        <taxon>Nematoda</taxon>
        <taxon>Chromadorea</taxon>
        <taxon>Rhabditida</taxon>
        <taxon>Tylenchina</taxon>
        <taxon>Cephalobomorpha</taxon>
        <taxon>Cephaloboidea</taxon>
        <taxon>Cephalobidae</taxon>
        <taxon>Acrobeloides</taxon>
    </lineage>
</organism>
<dbReference type="WBParaSite" id="ACRNAN_scaffold258.g9264.t1">
    <property type="protein sequence ID" value="ACRNAN_scaffold258.g9264.t1"/>
    <property type="gene ID" value="ACRNAN_scaffold258.g9264"/>
</dbReference>
<dbReference type="Pfam" id="PF02453">
    <property type="entry name" value="Reticulon"/>
    <property type="match status" value="1"/>
</dbReference>
<feature type="transmembrane region" description="Helical" evidence="6">
    <location>
        <begin position="25"/>
        <end position="47"/>
    </location>
</feature>
<evidence type="ECO:0000256" key="1">
    <source>
        <dbReference type="ARBA" id="ARBA00004477"/>
    </source>
</evidence>
<evidence type="ECO:0000313" key="8">
    <source>
        <dbReference type="Proteomes" id="UP000887540"/>
    </source>
</evidence>
<feature type="transmembrane region" description="Helical" evidence="6">
    <location>
        <begin position="174"/>
        <end position="200"/>
    </location>
</feature>
<feature type="domain" description="Reticulon" evidence="7">
    <location>
        <begin position="56"/>
        <end position="248"/>
    </location>
</feature>
<evidence type="ECO:0000313" key="9">
    <source>
        <dbReference type="WBParaSite" id="ACRNAN_scaffold258.g9264.t1"/>
    </source>
</evidence>
<reference evidence="9" key="1">
    <citation type="submission" date="2022-11" db="UniProtKB">
        <authorList>
            <consortium name="WormBaseParasite"/>
        </authorList>
    </citation>
    <scope>IDENTIFICATION</scope>
</reference>
<dbReference type="Gene3D" id="1.20.5.2480">
    <property type="match status" value="1"/>
</dbReference>
<feature type="transmembrane region" description="Helical" evidence="6">
    <location>
        <begin position="68"/>
        <end position="93"/>
    </location>
</feature>
<proteinExistence type="predicted"/>
<dbReference type="PANTHER" id="PTHR45799:SF2">
    <property type="entry name" value="RETICULON-LIKE PROTEIN"/>
    <property type="match status" value="1"/>
</dbReference>
<dbReference type="InterPro" id="IPR003388">
    <property type="entry name" value="Reticulon"/>
</dbReference>
<accession>A0A914DI41</accession>
<evidence type="ECO:0000256" key="6">
    <source>
        <dbReference type="RuleBase" id="RU363132"/>
    </source>
</evidence>
<dbReference type="GO" id="GO:0005789">
    <property type="term" value="C:endoplasmic reticulum membrane"/>
    <property type="evidence" value="ECO:0007669"/>
    <property type="project" value="UniProtKB-SubCell"/>
</dbReference>
<name>A0A914DI41_9BILA</name>
<dbReference type="Proteomes" id="UP000887540">
    <property type="component" value="Unplaced"/>
</dbReference>
<keyword evidence="8" id="KW-1185">Reference proteome</keyword>
<dbReference type="PANTHER" id="PTHR45799">
    <property type="entry name" value="RETICULON-LIKE PROTEIN"/>
    <property type="match status" value="1"/>
</dbReference>
<evidence type="ECO:0000256" key="2">
    <source>
        <dbReference type="ARBA" id="ARBA00022692"/>
    </source>
</evidence>